<evidence type="ECO:0000256" key="1">
    <source>
        <dbReference type="SAM" id="SignalP"/>
    </source>
</evidence>
<proteinExistence type="predicted"/>
<feature type="signal peptide" evidence="1">
    <location>
        <begin position="1"/>
        <end position="16"/>
    </location>
</feature>
<name>A0A0F4YM17_RASE3</name>
<comment type="caution">
    <text evidence="2">The sequence shown here is derived from an EMBL/GenBank/DDBJ whole genome shotgun (WGS) entry which is preliminary data.</text>
</comment>
<protein>
    <submittedName>
        <fullName evidence="2">Uncharacterized protein</fullName>
    </submittedName>
</protein>
<keyword evidence="3" id="KW-1185">Reference proteome</keyword>
<accession>A0A0F4YM17</accession>
<reference evidence="2 3" key="1">
    <citation type="submission" date="2015-04" db="EMBL/GenBank/DDBJ databases">
        <authorList>
            <person name="Heijne W.H."/>
            <person name="Fedorova N.D."/>
            <person name="Nierman W.C."/>
            <person name="Vollebregt A.W."/>
            <person name="Zhao Z."/>
            <person name="Wu L."/>
            <person name="Kumar M."/>
            <person name="Stam H."/>
            <person name="van den Berg M.A."/>
            <person name="Pel H.J."/>
        </authorList>
    </citation>
    <scope>NUCLEOTIDE SEQUENCE [LARGE SCALE GENOMIC DNA]</scope>
    <source>
        <strain evidence="2 3">CBS 393.64</strain>
    </source>
</reference>
<evidence type="ECO:0000313" key="2">
    <source>
        <dbReference type="EMBL" id="KKA19274.1"/>
    </source>
</evidence>
<feature type="chain" id="PRO_5002481887" evidence="1">
    <location>
        <begin position="17"/>
        <end position="138"/>
    </location>
</feature>
<sequence>MWSWACIKVLPSYILAGRHLAKFVLILGRSNTTADSEKKTSILKPLWIPSNVSLYDNPAILPEFRVNDKIVRSITTATTETRSKLPAYSWFIRYYVACRSSSSRSRTDVLRTPRVDYGELESVPDPTTEWLLASTDLV</sequence>
<gene>
    <name evidence="2" type="ORF">T310_6762</name>
</gene>
<dbReference type="Proteomes" id="UP000053958">
    <property type="component" value="Unassembled WGS sequence"/>
</dbReference>
<dbReference type="EMBL" id="LASV01000363">
    <property type="protein sequence ID" value="KKA19274.1"/>
    <property type="molecule type" value="Genomic_DNA"/>
</dbReference>
<dbReference type="RefSeq" id="XP_013325886.1">
    <property type="nucleotide sequence ID" value="XM_013470432.1"/>
</dbReference>
<evidence type="ECO:0000313" key="3">
    <source>
        <dbReference type="Proteomes" id="UP000053958"/>
    </source>
</evidence>
<keyword evidence="1" id="KW-0732">Signal</keyword>
<dbReference type="GeneID" id="25319047"/>
<organism evidence="2 3">
    <name type="scientific">Rasamsonia emersonii (strain ATCC 16479 / CBS 393.64 / IMI 116815)</name>
    <dbReference type="NCBI Taxonomy" id="1408163"/>
    <lineage>
        <taxon>Eukaryota</taxon>
        <taxon>Fungi</taxon>
        <taxon>Dikarya</taxon>
        <taxon>Ascomycota</taxon>
        <taxon>Pezizomycotina</taxon>
        <taxon>Eurotiomycetes</taxon>
        <taxon>Eurotiomycetidae</taxon>
        <taxon>Eurotiales</taxon>
        <taxon>Trichocomaceae</taxon>
        <taxon>Rasamsonia</taxon>
    </lineage>
</organism>
<dbReference type="AlphaFoldDB" id="A0A0F4YM17"/>